<name>A0A6N2SGN8_9ACTO</name>
<dbReference type="GO" id="GO:0016874">
    <property type="term" value="F:ligase activity"/>
    <property type="evidence" value="ECO:0007669"/>
    <property type="project" value="UniProtKB-KW"/>
</dbReference>
<dbReference type="InterPro" id="IPR050580">
    <property type="entry name" value="2H_phosphoesterase_YjcG-like"/>
</dbReference>
<accession>A0A6N2SGN8</accession>
<dbReference type="Gene3D" id="3.90.1140.10">
    <property type="entry name" value="Cyclic phosphodiesterase"/>
    <property type="match status" value="1"/>
</dbReference>
<sequence>MYLPQRLPGQEWLGVVIALPEPWVSVLTDIRVSLGDDQGTKVPAHITILPPTAVDMERREEVIEHLRGVAQRYTPFRVTLGDTGTFRPVSPVVYLSLAEGERECTMLAEDIRSGPLDAPARFPYHAHVTLAQGVSDALLDRAMSLGPCDEASWMVPGFRLDRVDENGVYSSMALFDFESA</sequence>
<dbReference type="PANTHER" id="PTHR40037:SF1">
    <property type="entry name" value="PHOSPHOESTERASE SAOUHSC_00951-RELATED"/>
    <property type="match status" value="1"/>
</dbReference>
<organism evidence="1">
    <name type="scientific">Schaalia odontolytica</name>
    <dbReference type="NCBI Taxonomy" id="1660"/>
    <lineage>
        <taxon>Bacteria</taxon>
        <taxon>Bacillati</taxon>
        <taxon>Actinomycetota</taxon>
        <taxon>Actinomycetes</taxon>
        <taxon>Actinomycetales</taxon>
        <taxon>Actinomycetaceae</taxon>
        <taxon>Schaalia</taxon>
    </lineage>
</organism>
<dbReference type="Pfam" id="PF13563">
    <property type="entry name" value="2_5_RNA_ligase2"/>
    <property type="match status" value="1"/>
</dbReference>
<keyword evidence="1" id="KW-0436">Ligase</keyword>
<reference evidence="1" key="1">
    <citation type="submission" date="2019-11" db="EMBL/GenBank/DDBJ databases">
        <authorList>
            <person name="Feng L."/>
        </authorList>
    </citation>
    <scope>NUCLEOTIDE SEQUENCE</scope>
    <source>
        <strain evidence="1">AodontolyticusLFYP35</strain>
    </source>
</reference>
<dbReference type="AlphaFoldDB" id="A0A6N2SGN8"/>
<dbReference type="PANTHER" id="PTHR40037">
    <property type="entry name" value="PHOSPHOESTERASE YJCG-RELATED"/>
    <property type="match status" value="1"/>
</dbReference>
<evidence type="ECO:0000313" key="1">
    <source>
        <dbReference type="EMBL" id="VYS92647.1"/>
    </source>
</evidence>
<dbReference type="InterPro" id="IPR009097">
    <property type="entry name" value="Cyclic_Pdiesterase"/>
</dbReference>
<dbReference type="EMBL" id="CACRSM010000002">
    <property type="protein sequence ID" value="VYS92647.1"/>
    <property type="molecule type" value="Genomic_DNA"/>
</dbReference>
<protein>
    <submittedName>
        <fullName evidence="1">2',5' RNA ligase family</fullName>
    </submittedName>
</protein>
<dbReference type="SUPFAM" id="SSF55144">
    <property type="entry name" value="LigT-like"/>
    <property type="match status" value="1"/>
</dbReference>
<gene>
    <name evidence="1" type="ORF">AOLFYP35_00860</name>
</gene>
<proteinExistence type="predicted"/>